<dbReference type="InterPro" id="IPR016148">
    <property type="entry name" value="Pili_assmbl_chaperone_C"/>
</dbReference>
<dbReference type="OrthoDB" id="9131059at2"/>
<evidence type="ECO:0000256" key="7">
    <source>
        <dbReference type="ARBA" id="ARBA00023319"/>
    </source>
</evidence>
<feature type="chain" id="PRO_5010269618" evidence="9">
    <location>
        <begin position="35"/>
        <end position="241"/>
    </location>
</feature>
<dbReference type="PANTHER" id="PTHR30251">
    <property type="entry name" value="PILUS ASSEMBLY CHAPERONE"/>
    <property type="match status" value="1"/>
</dbReference>
<protein>
    <submittedName>
        <fullName evidence="12">Fimbrial chaperone protein</fullName>
    </submittedName>
</protein>
<dbReference type="SUPFAM" id="SSF49584">
    <property type="entry name" value="Periplasmic chaperone C-domain"/>
    <property type="match status" value="1"/>
</dbReference>
<organism evidence="12 13">
    <name type="scientific">Aeromonas sobria</name>
    <dbReference type="NCBI Taxonomy" id="646"/>
    <lineage>
        <taxon>Bacteria</taxon>
        <taxon>Pseudomonadati</taxon>
        <taxon>Pseudomonadota</taxon>
        <taxon>Gammaproteobacteria</taxon>
        <taxon>Aeromonadales</taxon>
        <taxon>Aeromonadaceae</taxon>
        <taxon>Aeromonas</taxon>
    </lineage>
</organism>
<dbReference type="Pfam" id="PF02753">
    <property type="entry name" value="PapD_C"/>
    <property type="match status" value="1"/>
</dbReference>
<dbReference type="EMBL" id="MKFU01000065">
    <property type="protein sequence ID" value="OHY88812.1"/>
    <property type="molecule type" value="Genomic_DNA"/>
</dbReference>
<dbReference type="InterPro" id="IPR013783">
    <property type="entry name" value="Ig-like_fold"/>
</dbReference>
<evidence type="ECO:0000256" key="2">
    <source>
        <dbReference type="ARBA" id="ARBA00007399"/>
    </source>
</evidence>
<dbReference type="SUPFAM" id="SSF49354">
    <property type="entry name" value="PapD-like"/>
    <property type="match status" value="1"/>
</dbReference>
<comment type="similarity">
    <text evidence="2 8">Belongs to the periplasmic pilus chaperone family.</text>
</comment>
<dbReference type="STRING" id="646.BJD16_06330"/>
<keyword evidence="5" id="KW-0574">Periplasm</keyword>
<feature type="signal peptide" evidence="9">
    <location>
        <begin position="1"/>
        <end position="34"/>
    </location>
</feature>
<evidence type="ECO:0000313" key="12">
    <source>
        <dbReference type="EMBL" id="OHY88812.1"/>
    </source>
</evidence>
<evidence type="ECO:0000256" key="9">
    <source>
        <dbReference type="SAM" id="SignalP"/>
    </source>
</evidence>
<dbReference type="GO" id="GO:0030288">
    <property type="term" value="C:outer membrane-bounded periplasmic space"/>
    <property type="evidence" value="ECO:0007669"/>
    <property type="project" value="InterPro"/>
</dbReference>
<dbReference type="InterPro" id="IPR016147">
    <property type="entry name" value="Pili_assmbl_chaperone_N"/>
</dbReference>
<sequence>MKIQVQSKRFVVKKIVKKAVVASLIMSISNHSMAAFVLNGTRFIYEGDKKNLSFEVTNNADQTYGGQVWVDNTTQSKDDVFIVPSPPFFKIKPKQKQIVRLLNVNPALPQDQESLFWLNVQEVPPKPTDTEGSVLAIAMNTQVKLIYRPKALKDGRKDAEKKIQVINKSGNFYMKNPTPYYFAVVGLKQNGKEVAMTAEQSAALALLAPFSESSLGTKSLSGGVTIDAINDWGGIQSYDIK</sequence>
<dbReference type="PANTHER" id="PTHR30251:SF2">
    <property type="entry name" value="FIMBRIAL CHAPERONE YADV-RELATED"/>
    <property type="match status" value="1"/>
</dbReference>
<evidence type="ECO:0000259" key="10">
    <source>
        <dbReference type="Pfam" id="PF00345"/>
    </source>
</evidence>
<dbReference type="Pfam" id="PF00345">
    <property type="entry name" value="PapD_N"/>
    <property type="match status" value="1"/>
</dbReference>
<evidence type="ECO:0000256" key="3">
    <source>
        <dbReference type="ARBA" id="ARBA00022558"/>
    </source>
</evidence>
<evidence type="ECO:0000256" key="8">
    <source>
        <dbReference type="RuleBase" id="RU003918"/>
    </source>
</evidence>
<keyword evidence="6 8" id="KW-0143">Chaperone</keyword>
<evidence type="ECO:0000259" key="11">
    <source>
        <dbReference type="Pfam" id="PF02753"/>
    </source>
</evidence>
<keyword evidence="7" id="KW-0393">Immunoglobulin domain</keyword>
<keyword evidence="3" id="KW-1029">Fimbrium biogenesis</keyword>
<gene>
    <name evidence="12" type="ORF">BJD16_06330</name>
</gene>
<dbReference type="InterPro" id="IPR036316">
    <property type="entry name" value="Pili_assmbl_chap_C_dom_sf"/>
</dbReference>
<keyword evidence="4 9" id="KW-0732">Signal</keyword>
<evidence type="ECO:0000256" key="4">
    <source>
        <dbReference type="ARBA" id="ARBA00022729"/>
    </source>
</evidence>
<dbReference type="AlphaFoldDB" id="A0A1S2CJD6"/>
<comment type="caution">
    <text evidence="12">The sequence shown here is derived from an EMBL/GenBank/DDBJ whole genome shotgun (WGS) entry which is preliminary data.</text>
</comment>
<evidence type="ECO:0000256" key="6">
    <source>
        <dbReference type="ARBA" id="ARBA00023186"/>
    </source>
</evidence>
<dbReference type="InterPro" id="IPR001829">
    <property type="entry name" value="Pili_assmbl_chaperone_bac"/>
</dbReference>
<name>A0A1S2CJD6_AERSO</name>
<dbReference type="Gene3D" id="2.60.40.10">
    <property type="entry name" value="Immunoglobulins"/>
    <property type="match status" value="2"/>
</dbReference>
<dbReference type="PRINTS" id="PR00969">
    <property type="entry name" value="CHAPERONPILI"/>
</dbReference>
<evidence type="ECO:0000256" key="1">
    <source>
        <dbReference type="ARBA" id="ARBA00004418"/>
    </source>
</evidence>
<dbReference type="InterPro" id="IPR018046">
    <property type="entry name" value="Pili_assmbl_chaperone_CS"/>
</dbReference>
<dbReference type="GO" id="GO:0071555">
    <property type="term" value="P:cell wall organization"/>
    <property type="evidence" value="ECO:0007669"/>
    <property type="project" value="InterPro"/>
</dbReference>
<feature type="domain" description="Pili assembly chaperone C-terminal" evidence="11">
    <location>
        <begin position="175"/>
        <end position="236"/>
    </location>
</feature>
<dbReference type="PROSITE" id="PS00635">
    <property type="entry name" value="PILI_CHAPERONE"/>
    <property type="match status" value="1"/>
</dbReference>
<dbReference type="InterPro" id="IPR050643">
    <property type="entry name" value="Periplasmic_pilus_chap"/>
</dbReference>
<evidence type="ECO:0000256" key="5">
    <source>
        <dbReference type="ARBA" id="ARBA00022764"/>
    </source>
</evidence>
<proteinExistence type="inferred from homology"/>
<dbReference type="InterPro" id="IPR008962">
    <property type="entry name" value="PapD-like_sf"/>
</dbReference>
<dbReference type="NCBIfam" id="NF011758">
    <property type="entry name" value="PRK15211.1"/>
    <property type="match status" value="1"/>
</dbReference>
<dbReference type="Proteomes" id="UP000179934">
    <property type="component" value="Unassembled WGS sequence"/>
</dbReference>
<reference evidence="12 13" key="1">
    <citation type="submission" date="2016-09" db="EMBL/GenBank/DDBJ databases">
        <title>Draft Genome Sequence of Aeromonas sobria Strain 08005, Isolated from Sick Rana catesbeiana.</title>
        <authorList>
            <person name="Yang Q."/>
        </authorList>
    </citation>
    <scope>NUCLEOTIDE SEQUENCE [LARGE SCALE GENOMIC DNA]</scope>
    <source>
        <strain evidence="12 13">08005</strain>
    </source>
</reference>
<feature type="domain" description="Pili assembly chaperone N-terminal" evidence="10">
    <location>
        <begin position="36"/>
        <end position="152"/>
    </location>
</feature>
<evidence type="ECO:0000313" key="13">
    <source>
        <dbReference type="Proteomes" id="UP000179934"/>
    </source>
</evidence>
<comment type="subcellular location">
    <subcellularLocation>
        <location evidence="1 8">Periplasm</location>
    </subcellularLocation>
</comment>
<accession>A0A1S2CJD6</accession>